<evidence type="ECO:0000259" key="1">
    <source>
        <dbReference type="PROSITE" id="PS50837"/>
    </source>
</evidence>
<dbReference type="InParanoid" id="A0A1X7T922"/>
<organism evidence="2">
    <name type="scientific">Amphimedon queenslandica</name>
    <name type="common">Sponge</name>
    <dbReference type="NCBI Taxonomy" id="400682"/>
    <lineage>
        <taxon>Eukaryota</taxon>
        <taxon>Metazoa</taxon>
        <taxon>Porifera</taxon>
        <taxon>Demospongiae</taxon>
        <taxon>Heteroscleromorpha</taxon>
        <taxon>Haplosclerida</taxon>
        <taxon>Niphatidae</taxon>
        <taxon>Amphimedon</taxon>
    </lineage>
</organism>
<dbReference type="AlphaFoldDB" id="A0A1X7T922"/>
<protein>
    <recommendedName>
        <fullName evidence="1">NACHT domain-containing protein</fullName>
    </recommendedName>
</protein>
<dbReference type="Gene3D" id="3.40.50.300">
    <property type="entry name" value="P-loop containing nucleotide triphosphate hydrolases"/>
    <property type="match status" value="1"/>
</dbReference>
<dbReference type="PROSITE" id="PS50837">
    <property type="entry name" value="NACHT"/>
    <property type="match status" value="1"/>
</dbReference>
<dbReference type="PANTHER" id="PTHR46844:SF1">
    <property type="entry name" value="SLR5058 PROTEIN"/>
    <property type="match status" value="1"/>
</dbReference>
<dbReference type="EnsemblMetazoa" id="Aqu2.1.10923_001">
    <property type="protein sequence ID" value="Aqu2.1.10923_001"/>
    <property type="gene ID" value="Aqu2.1.10923"/>
</dbReference>
<name>A0A1X7T922_AMPQE</name>
<feature type="domain" description="NACHT" evidence="1">
    <location>
        <begin position="249"/>
        <end position="369"/>
    </location>
</feature>
<dbReference type="InterPro" id="IPR007111">
    <property type="entry name" value="NACHT_NTPase"/>
</dbReference>
<dbReference type="InterPro" id="IPR027417">
    <property type="entry name" value="P-loop_NTPase"/>
</dbReference>
<dbReference type="Pfam" id="PF05729">
    <property type="entry name" value="NACHT"/>
    <property type="match status" value="1"/>
</dbReference>
<evidence type="ECO:0000313" key="2">
    <source>
        <dbReference type="EnsemblMetazoa" id="Aqu2.1.10923_001"/>
    </source>
</evidence>
<proteinExistence type="predicted"/>
<accession>A0A1X7T922</accession>
<sequence length="378" mass="41964">MQFISVQIQLQHCTGGIMHDDAATSTVPVSTASSSVSVIDKPVTSTTSGSSKDILRTHSHTLADAITTNLCRVTDALYAKGLIPLDTKEFIHTATGISDYKKSSYLVSEIQRHLGSSDQYLKNLCRVFINQQHRTLTDIATSILHQLGQSTPDSVTSINSIPDDVQGYADIMRQHYKYQPIIATDWPPRIGKDFFGRLALIVEKQDSRMPAKSAWHLLRGQVDKTVKLTENEEISVEDVLQPTDSSLSLRVVIDGPPGIGKTALCRKLLNMWSNGKLSHQQYDLVLYCPLRNSKVATATTLAGLFVRQRYEVPLVAEWFEKRNGEGLLIIFDGWDELSEQLRQFSLAASIICKEKLDQCSVIVTSRSYASSSLLLGSY</sequence>
<dbReference type="PANTHER" id="PTHR46844">
    <property type="entry name" value="SLR5058 PROTEIN"/>
    <property type="match status" value="1"/>
</dbReference>
<dbReference type="SUPFAM" id="SSF52540">
    <property type="entry name" value="P-loop containing nucleoside triphosphate hydrolases"/>
    <property type="match status" value="1"/>
</dbReference>
<reference evidence="2" key="1">
    <citation type="submission" date="2017-05" db="UniProtKB">
        <authorList>
            <consortium name="EnsemblMetazoa"/>
        </authorList>
    </citation>
    <scope>IDENTIFICATION</scope>
</reference>